<dbReference type="PANTHER" id="PTHR32523:SF9">
    <property type="entry name" value="OS12G0105500 PROTEIN"/>
    <property type="match status" value="1"/>
</dbReference>
<dbReference type="GO" id="GO:0031969">
    <property type="term" value="C:chloroplast membrane"/>
    <property type="evidence" value="ECO:0007669"/>
    <property type="project" value="UniProtKB-SubCell"/>
</dbReference>
<dbReference type="PANTHER" id="PTHR32523">
    <property type="entry name" value="PHYTOL KINASE 1, CHLOROPLASTIC"/>
    <property type="match status" value="1"/>
</dbReference>
<keyword evidence="5" id="KW-0808">Transferase</keyword>
<feature type="transmembrane region" description="Helical" evidence="11">
    <location>
        <begin position="79"/>
        <end position="100"/>
    </location>
</feature>
<name>A0A811RLK6_9POAL</name>
<keyword evidence="4" id="KW-0934">Plastid</keyword>
<evidence type="ECO:0000256" key="3">
    <source>
        <dbReference type="ARBA" id="ARBA00022528"/>
    </source>
</evidence>
<comment type="subcellular location">
    <subcellularLocation>
        <location evidence="1">Plastid</location>
        <location evidence="1">Chloroplast membrane</location>
        <topology evidence="1">Multi-pass membrane protein</topology>
    </subcellularLocation>
</comment>
<evidence type="ECO:0000256" key="11">
    <source>
        <dbReference type="SAM" id="Phobius"/>
    </source>
</evidence>
<evidence type="ECO:0000256" key="8">
    <source>
        <dbReference type="ARBA" id="ARBA00022946"/>
    </source>
</evidence>
<proteinExistence type="inferred from homology"/>
<reference evidence="12" key="1">
    <citation type="submission" date="2020-10" db="EMBL/GenBank/DDBJ databases">
        <authorList>
            <person name="Han B."/>
            <person name="Lu T."/>
            <person name="Zhao Q."/>
            <person name="Huang X."/>
            <person name="Zhao Y."/>
        </authorList>
    </citation>
    <scope>NUCLEOTIDE SEQUENCE</scope>
</reference>
<keyword evidence="10 11" id="KW-0472">Membrane</keyword>
<evidence type="ECO:0000256" key="9">
    <source>
        <dbReference type="ARBA" id="ARBA00022989"/>
    </source>
</evidence>
<keyword evidence="7" id="KW-0418">Kinase</keyword>
<dbReference type="AlphaFoldDB" id="A0A811RLK6"/>
<evidence type="ECO:0000256" key="2">
    <source>
        <dbReference type="ARBA" id="ARBA00010794"/>
    </source>
</evidence>
<evidence type="ECO:0000313" key="13">
    <source>
        <dbReference type="Proteomes" id="UP000604825"/>
    </source>
</evidence>
<evidence type="ECO:0000256" key="4">
    <source>
        <dbReference type="ARBA" id="ARBA00022640"/>
    </source>
</evidence>
<evidence type="ECO:0000256" key="7">
    <source>
        <dbReference type="ARBA" id="ARBA00022777"/>
    </source>
</evidence>
<dbReference type="InterPro" id="IPR039606">
    <property type="entry name" value="Phytol/farnesol_kinase"/>
</dbReference>
<comment type="similarity">
    <text evidence="2">Belongs to the polyprenol kinase family.</text>
</comment>
<comment type="caution">
    <text evidence="12">The sequence shown here is derived from an EMBL/GenBank/DDBJ whole genome shotgun (WGS) entry which is preliminary data.</text>
</comment>
<accession>A0A811RLK6</accession>
<sequence>METTGSCSCRMSPIALCNTGYLTFVDGFLVKPESSMLFLSGVADIFGRRFGHVKLPHNRKQSIWFMCYFNIFGFVEKSWTMVAALGIISLVAAVVESLPISTRLDDNLTVPVASVLFGALVFYSIGARNLCCMSSENRRSIAATVGMVFAGSSSSSS</sequence>
<dbReference type="EMBL" id="CAJGYO010000015">
    <property type="protein sequence ID" value="CAD6270857.1"/>
    <property type="molecule type" value="Genomic_DNA"/>
</dbReference>
<feature type="transmembrane region" description="Helical" evidence="11">
    <location>
        <begin position="112"/>
        <end position="131"/>
    </location>
</feature>
<protein>
    <submittedName>
        <fullName evidence="12">Uncharacterized protein</fullName>
    </submittedName>
</protein>
<keyword evidence="8" id="KW-0809">Transit peptide</keyword>
<evidence type="ECO:0000256" key="1">
    <source>
        <dbReference type="ARBA" id="ARBA00004508"/>
    </source>
</evidence>
<evidence type="ECO:0000256" key="10">
    <source>
        <dbReference type="ARBA" id="ARBA00023136"/>
    </source>
</evidence>
<gene>
    <name evidence="12" type="ORF">NCGR_LOCUS54147</name>
</gene>
<dbReference type="OrthoDB" id="5673at2759"/>
<keyword evidence="13" id="KW-1185">Reference proteome</keyword>
<evidence type="ECO:0000256" key="6">
    <source>
        <dbReference type="ARBA" id="ARBA00022692"/>
    </source>
</evidence>
<keyword evidence="6 11" id="KW-0812">Transmembrane</keyword>
<keyword evidence="3" id="KW-0150">Chloroplast</keyword>
<dbReference type="Proteomes" id="UP000604825">
    <property type="component" value="Unassembled WGS sequence"/>
</dbReference>
<evidence type="ECO:0000256" key="5">
    <source>
        <dbReference type="ARBA" id="ARBA00022679"/>
    </source>
</evidence>
<dbReference type="GO" id="GO:0016301">
    <property type="term" value="F:kinase activity"/>
    <property type="evidence" value="ECO:0007669"/>
    <property type="project" value="UniProtKB-KW"/>
</dbReference>
<keyword evidence="9 11" id="KW-1133">Transmembrane helix</keyword>
<organism evidence="12 13">
    <name type="scientific">Miscanthus lutarioriparius</name>
    <dbReference type="NCBI Taxonomy" id="422564"/>
    <lineage>
        <taxon>Eukaryota</taxon>
        <taxon>Viridiplantae</taxon>
        <taxon>Streptophyta</taxon>
        <taxon>Embryophyta</taxon>
        <taxon>Tracheophyta</taxon>
        <taxon>Spermatophyta</taxon>
        <taxon>Magnoliopsida</taxon>
        <taxon>Liliopsida</taxon>
        <taxon>Poales</taxon>
        <taxon>Poaceae</taxon>
        <taxon>PACMAD clade</taxon>
        <taxon>Panicoideae</taxon>
        <taxon>Andropogonodae</taxon>
        <taxon>Andropogoneae</taxon>
        <taxon>Saccharinae</taxon>
        <taxon>Miscanthus</taxon>
    </lineage>
</organism>
<evidence type="ECO:0000313" key="12">
    <source>
        <dbReference type="EMBL" id="CAD6270857.1"/>
    </source>
</evidence>